<gene>
    <name evidence="4" type="ORF">JQ615_11020</name>
</gene>
<evidence type="ECO:0000256" key="1">
    <source>
        <dbReference type="ARBA" id="ARBA00022729"/>
    </source>
</evidence>
<accession>A0ABS5FGM5</accession>
<dbReference type="EMBL" id="JAFCJH010000009">
    <property type="protein sequence ID" value="MBR0795923.1"/>
    <property type="molecule type" value="Genomic_DNA"/>
</dbReference>
<dbReference type="InterPro" id="IPR022448">
    <property type="entry name" value="Quinoprotein_dehydrogenase"/>
</dbReference>
<dbReference type="PANTHER" id="PTHR35936:SF17">
    <property type="entry name" value="ARGININE-BINDING EXTRACELLULAR PROTEIN ARTP"/>
    <property type="match status" value="1"/>
</dbReference>
<proteinExistence type="predicted"/>
<comment type="caution">
    <text evidence="4">The sequence shown here is derived from an EMBL/GenBank/DDBJ whole genome shotgun (WGS) entry which is preliminary data.</text>
</comment>
<feature type="chain" id="PRO_5045093736" evidence="2">
    <location>
        <begin position="29"/>
        <end position="293"/>
    </location>
</feature>
<dbReference type="PANTHER" id="PTHR35936">
    <property type="entry name" value="MEMBRANE-BOUND LYTIC MUREIN TRANSGLYCOSYLASE F"/>
    <property type="match status" value="1"/>
</dbReference>
<evidence type="ECO:0000256" key="2">
    <source>
        <dbReference type="SAM" id="SignalP"/>
    </source>
</evidence>
<keyword evidence="5" id="KW-1185">Reference proteome</keyword>
<dbReference type="InterPro" id="IPR001638">
    <property type="entry name" value="Solute-binding_3/MltF_N"/>
</dbReference>
<name>A0ABS5FGM5_9BRAD</name>
<feature type="domain" description="Solute-binding protein family 3/N-terminal" evidence="3">
    <location>
        <begin position="45"/>
        <end position="276"/>
    </location>
</feature>
<protein>
    <submittedName>
        <fullName evidence="4">Substrate-binding domain-containing protein</fullName>
    </submittedName>
</protein>
<dbReference type="Gene3D" id="3.40.190.10">
    <property type="entry name" value="Periplasmic binding protein-like II"/>
    <property type="match status" value="2"/>
</dbReference>
<dbReference type="Proteomes" id="UP001315278">
    <property type="component" value="Unassembled WGS sequence"/>
</dbReference>
<dbReference type="SMART" id="SM00062">
    <property type="entry name" value="PBPb"/>
    <property type="match status" value="1"/>
</dbReference>
<feature type="signal peptide" evidence="2">
    <location>
        <begin position="1"/>
        <end position="28"/>
    </location>
</feature>
<organism evidence="4 5">
    <name type="scientific">Bradyrhizobium jicamae</name>
    <dbReference type="NCBI Taxonomy" id="280332"/>
    <lineage>
        <taxon>Bacteria</taxon>
        <taxon>Pseudomonadati</taxon>
        <taxon>Pseudomonadota</taxon>
        <taxon>Alphaproteobacteria</taxon>
        <taxon>Hyphomicrobiales</taxon>
        <taxon>Nitrobacteraceae</taxon>
        <taxon>Bradyrhizobium</taxon>
    </lineage>
</organism>
<evidence type="ECO:0000313" key="4">
    <source>
        <dbReference type="EMBL" id="MBR0795923.1"/>
    </source>
</evidence>
<evidence type="ECO:0000313" key="5">
    <source>
        <dbReference type="Proteomes" id="UP001315278"/>
    </source>
</evidence>
<dbReference type="PROSITE" id="PS51257">
    <property type="entry name" value="PROKAR_LIPOPROTEIN"/>
    <property type="match status" value="1"/>
</dbReference>
<keyword evidence="1 2" id="KW-0732">Signal</keyword>
<dbReference type="RefSeq" id="WP_212396272.1">
    <property type="nucleotide sequence ID" value="NZ_JAFCJH010000009.1"/>
</dbReference>
<evidence type="ECO:0000259" key="3">
    <source>
        <dbReference type="SMART" id="SM00062"/>
    </source>
</evidence>
<reference evidence="5" key="1">
    <citation type="journal article" date="2021" name="ISME J.">
        <title>Evolutionary origin and ecological implication of a unique nif island in free-living Bradyrhizobium lineages.</title>
        <authorList>
            <person name="Tao J."/>
        </authorList>
    </citation>
    <scope>NUCLEOTIDE SEQUENCE [LARGE SCALE GENOMIC DNA]</scope>
    <source>
        <strain evidence="5">SZCCT0434</strain>
    </source>
</reference>
<dbReference type="NCBIfam" id="TIGR03871">
    <property type="entry name" value="ABC_peri_MoxJ_2"/>
    <property type="match status" value="1"/>
</dbReference>
<dbReference type="SUPFAM" id="SSF53850">
    <property type="entry name" value="Periplasmic binding protein-like II"/>
    <property type="match status" value="1"/>
</dbReference>
<sequence length="293" mass="32085">MRPVGRRRILFALVAAVACLVGRDAARAQVNDQGELSIELVDPKVLRVCADPRNLPFSNDKGEGFENKLGELFAGKLQKKLDYMYFPQATGFVRMTLGSHRCDVIMGYPQGDDLVQGTNPYYRTAYALVTKPGSELGDVTTLEDERLRSKHIGIVAGTPPATNMALAGLMANAKPYPLVIDTRYDSSAEAMMNDLAKGEIDAGILWGPMAGFYAKKANPPLHVTPLVKETTGPKLIYRIGMGVRAADQNWKRQLNRLIQENQGAINKILLDYGVPLLDENDRPIGAETANKSP</sequence>